<evidence type="ECO:0000259" key="9">
    <source>
        <dbReference type="Pfam" id="PF08418"/>
    </source>
</evidence>
<dbReference type="PANTHER" id="PTHR23061:SF12">
    <property type="entry name" value="DNA POLYMERASE ALPHA SUBUNIT B"/>
    <property type="match status" value="1"/>
</dbReference>
<feature type="region of interest" description="Disordered" evidence="7">
    <location>
        <begin position="68"/>
        <end position="103"/>
    </location>
</feature>
<keyword evidence="4 6" id="KW-0235">DNA replication</keyword>
<dbReference type="EnsemblMetazoa" id="XM_001601800">
    <property type="protein sequence ID" value="XP_001601850"/>
    <property type="gene ID" value="LOC100117684"/>
</dbReference>
<evidence type="ECO:0000256" key="4">
    <source>
        <dbReference type="ARBA" id="ARBA00022705"/>
    </source>
</evidence>
<dbReference type="InterPro" id="IPR007185">
    <property type="entry name" value="DNA_pol_a/d/e_bsu"/>
</dbReference>
<dbReference type="SMR" id="A0A7M7G439"/>
<organism evidence="11 12">
    <name type="scientific">Nasonia vitripennis</name>
    <name type="common">Parasitic wasp</name>
    <dbReference type="NCBI Taxonomy" id="7425"/>
    <lineage>
        <taxon>Eukaryota</taxon>
        <taxon>Metazoa</taxon>
        <taxon>Ecdysozoa</taxon>
        <taxon>Arthropoda</taxon>
        <taxon>Hexapoda</taxon>
        <taxon>Insecta</taxon>
        <taxon>Pterygota</taxon>
        <taxon>Neoptera</taxon>
        <taxon>Endopterygota</taxon>
        <taxon>Hymenoptera</taxon>
        <taxon>Apocrita</taxon>
        <taxon>Proctotrupomorpha</taxon>
        <taxon>Chalcidoidea</taxon>
        <taxon>Pteromalidae</taxon>
        <taxon>Pteromalinae</taxon>
        <taxon>Nasonia</taxon>
    </lineage>
</organism>
<accession>A0A7M7G439</accession>
<comment type="function">
    <text evidence="6">Accessory subunit of the DNA polymerase alpha complex (also known as the alpha DNA polymerase-primase complex) which plays an essential role in the initiation of DNA synthesis.</text>
</comment>
<comment type="similarity">
    <text evidence="2 6">Belongs to the DNA polymerase alpha subunit B family.</text>
</comment>
<dbReference type="GO" id="GO:0005658">
    <property type="term" value="C:alpha DNA polymerase:primase complex"/>
    <property type="evidence" value="ECO:0007669"/>
    <property type="project" value="TreeGrafter"/>
</dbReference>
<feature type="domain" description="DNA polymerase alpha subunit B OB" evidence="10">
    <location>
        <begin position="252"/>
        <end position="338"/>
    </location>
</feature>
<dbReference type="Proteomes" id="UP000002358">
    <property type="component" value="Chromosome 4"/>
</dbReference>
<evidence type="ECO:0000256" key="6">
    <source>
        <dbReference type="PIRNR" id="PIRNR018300"/>
    </source>
</evidence>
<feature type="compositionally biased region" description="Polar residues" evidence="7">
    <location>
        <begin position="73"/>
        <end position="86"/>
    </location>
</feature>
<proteinExistence type="inferred from homology"/>
<evidence type="ECO:0000313" key="12">
    <source>
        <dbReference type="Proteomes" id="UP000002358"/>
    </source>
</evidence>
<dbReference type="InterPro" id="IPR054300">
    <property type="entry name" value="OB_DPOA2"/>
</dbReference>
<dbReference type="GO" id="GO:0006270">
    <property type="term" value="P:DNA replication initiation"/>
    <property type="evidence" value="ECO:0007669"/>
    <property type="project" value="TreeGrafter"/>
</dbReference>
<keyword evidence="12" id="KW-1185">Reference proteome</keyword>
<dbReference type="CTD" id="136028709"/>
<reference evidence="11" key="1">
    <citation type="submission" date="2021-01" db="UniProtKB">
        <authorList>
            <consortium name="EnsemblMetazoa"/>
        </authorList>
    </citation>
    <scope>IDENTIFICATION</scope>
</reference>
<evidence type="ECO:0000256" key="3">
    <source>
        <dbReference type="ARBA" id="ARBA00018596"/>
    </source>
</evidence>
<dbReference type="Pfam" id="PF08418">
    <property type="entry name" value="Pol_alpha_B_N"/>
    <property type="match status" value="1"/>
</dbReference>
<evidence type="ECO:0000259" key="8">
    <source>
        <dbReference type="Pfam" id="PF04042"/>
    </source>
</evidence>
<dbReference type="InterPro" id="IPR013627">
    <property type="entry name" value="Pol_alpha_B_N"/>
</dbReference>
<evidence type="ECO:0000259" key="10">
    <source>
        <dbReference type="Pfam" id="PF22062"/>
    </source>
</evidence>
<dbReference type="GeneID" id="100117684"/>
<dbReference type="InterPro" id="IPR043034">
    <property type="entry name" value="DNA_pol_alpha_B_N_sf"/>
</dbReference>
<protein>
    <recommendedName>
        <fullName evidence="3 6">DNA polymerase alpha subunit B</fullName>
    </recommendedName>
</protein>
<dbReference type="GO" id="GO:0003677">
    <property type="term" value="F:DNA binding"/>
    <property type="evidence" value="ECO:0007669"/>
    <property type="project" value="InterPro"/>
</dbReference>
<dbReference type="RefSeq" id="XP_001601850.2">
    <property type="nucleotide sequence ID" value="XM_001601800.5"/>
</dbReference>
<dbReference type="Pfam" id="PF04042">
    <property type="entry name" value="DNA_pol_E_B"/>
    <property type="match status" value="1"/>
</dbReference>
<dbReference type="Pfam" id="PF22062">
    <property type="entry name" value="OB_DPOA2"/>
    <property type="match status" value="1"/>
</dbReference>
<dbReference type="KEGG" id="nvi:100117684"/>
<dbReference type="Gene3D" id="3.60.21.60">
    <property type="match status" value="2"/>
</dbReference>
<feature type="domain" description="DNA polymerase alpha/delta/epsilon subunit B" evidence="8">
    <location>
        <begin position="357"/>
        <end position="562"/>
    </location>
</feature>
<dbReference type="PANTHER" id="PTHR23061">
    <property type="entry name" value="DNA POLYMERASE 2 ALPHA 70 KDA SUBUNIT"/>
    <property type="match status" value="1"/>
</dbReference>
<sequence>MVVKEELLEKFQITGCDNLSDEILEKCIELCHWYNIDEEELVNMWVAFGVGHLDGNLEPTVRALDEMKHVTPRNINRNPDTSNRTQPEQRDRYSIPSTSNAPMDVDESEIVGMYATPDQLAVLQAPGPRSPDLEDSGPSGCKEEEARSPQTGECTLPPLEPNNTTTATQLTSTQSGKILSTFGTKISTWVNNKKMRYLIRRAGPHVPKDARYMFELLKSTSDIRTRACRSIGQRINAVWAEQKKDDMLVTWNVRTKQQKSYRTWGRVCFDSENKQSNPTAMLEGCRKPPKSNNVDAKLWPLVELDVSDLRECCLFPGQIVAVEGLNLTESLMKVHDIFTSGFIPAANPPSLVDELKIIVAAGPFTHSNDLDYRPLWELMDKVAEDEPHLLVLIGPFLDYNHPNFQDDELVVPYQEYFDRLISRVKSYLAGKCTQVVLVASNRDAHHHPVYPTPEYSLHKSVQSPDIHVLPDPCTLDINGLRLGITSIDCLMHLARSEVALTQSSPDKLTRLGNYILNQACYYPLYPPAKEINVDSELWEKYAFLNEKPHVLFLPSDMRHFCKSINDSVILNPERLSKRTYARMHIEPPMGNGWSKDNITCEIIKM</sequence>
<comment type="subcellular location">
    <subcellularLocation>
        <location evidence="1 6">Nucleus</location>
    </subcellularLocation>
</comment>
<dbReference type="InterPro" id="IPR016722">
    <property type="entry name" value="DNA_pol_alpha_bsu"/>
</dbReference>
<feature type="region of interest" description="Disordered" evidence="7">
    <location>
        <begin position="123"/>
        <end position="161"/>
    </location>
</feature>
<evidence type="ECO:0000256" key="2">
    <source>
        <dbReference type="ARBA" id="ARBA00007299"/>
    </source>
</evidence>
<dbReference type="AlphaFoldDB" id="A0A7M7G439"/>
<dbReference type="Gene3D" id="1.10.8.530">
    <property type="entry name" value="DNA polymerase alpha-primase, subunit B, N-terminal domain"/>
    <property type="match status" value="1"/>
</dbReference>
<evidence type="ECO:0000313" key="11">
    <source>
        <dbReference type="EnsemblMetazoa" id="XP_001601850"/>
    </source>
</evidence>
<name>A0A7M7G439_NASVI</name>
<evidence type="ECO:0000256" key="5">
    <source>
        <dbReference type="ARBA" id="ARBA00023242"/>
    </source>
</evidence>
<keyword evidence="5 6" id="KW-0539">Nucleus</keyword>
<evidence type="ECO:0000256" key="1">
    <source>
        <dbReference type="ARBA" id="ARBA00004123"/>
    </source>
</evidence>
<dbReference type="PIRSF" id="PIRSF018300">
    <property type="entry name" value="DNA_pol_alph_2"/>
    <property type="match status" value="1"/>
</dbReference>
<feature type="domain" description="DNA polymerase alpha subunit B N-terminal" evidence="9">
    <location>
        <begin position="5"/>
        <end position="69"/>
    </location>
</feature>
<dbReference type="OrthoDB" id="336885at2759"/>
<evidence type="ECO:0000256" key="7">
    <source>
        <dbReference type="SAM" id="MobiDB-lite"/>
    </source>
</evidence>